<reference evidence="1" key="4">
    <citation type="submission" date="2019-03" db="UniProtKB">
        <authorList>
            <consortium name="EnsemblPlants"/>
        </authorList>
    </citation>
    <scope>IDENTIFICATION</scope>
</reference>
<reference evidence="2" key="2">
    <citation type="journal article" date="2017" name="Nat. Plants">
        <title>The Aegilops tauschii genome reveals multiple impacts of transposons.</title>
        <authorList>
            <person name="Zhao G."/>
            <person name="Zou C."/>
            <person name="Li K."/>
            <person name="Wang K."/>
            <person name="Li T."/>
            <person name="Gao L."/>
            <person name="Zhang X."/>
            <person name="Wang H."/>
            <person name="Yang Z."/>
            <person name="Liu X."/>
            <person name="Jiang W."/>
            <person name="Mao L."/>
            <person name="Kong X."/>
            <person name="Jiao Y."/>
            <person name="Jia J."/>
        </authorList>
    </citation>
    <scope>NUCLEOTIDE SEQUENCE [LARGE SCALE GENOMIC DNA]</scope>
    <source>
        <strain evidence="2">cv. AL8/78</strain>
    </source>
</reference>
<keyword evidence="2" id="KW-1185">Reference proteome</keyword>
<reference evidence="1" key="3">
    <citation type="journal article" date="2017" name="Nature">
        <title>Genome sequence of the progenitor of the wheat D genome Aegilops tauschii.</title>
        <authorList>
            <person name="Luo M.C."/>
            <person name="Gu Y.Q."/>
            <person name="Puiu D."/>
            <person name="Wang H."/>
            <person name="Twardziok S.O."/>
            <person name="Deal K.R."/>
            <person name="Huo N."/>
            <person name="Zhu T."/>
            <person name="Wang L."/>
            <person name="Wang Y."/>
            <person name="McGuire P.E."/>
            <person name="Liu S."/>
            <person name="Long H."/>
            <person name="Ramasamy R.K."/>
            <person name="Rodriguez J.C."/>
            <person name="Van S.L."/>
            <person name="Yuan L."/>
            <person name="Wang Z."/>
            <person name="Xia Z."/>
            <person name="Xiao L."/>
            <person name="Anderson O.D."/>
            <person name="Ouyang S."/>
            <person name="Liang Y."/>
            <person name="Zimin A.V."/>
            <person name="Pertea G."/>
            <person name="Qi P."/>
            <person name="Bennetzen J.L."/>
            <person name="Dai X."/>
            <person name="Dawson M.W."/>
            <person name="Muller H.G."/>
            <person name="Kugler K."/>
            <person name="Rivarola-Duarte L."/>
            <person name="Spannagl M."/>
            <person name="Mayer K.F.X."/>
            <person name="Lu F.H."/>
            <person name="Bevan M.W."/>
            <person name="Leroy P."/>
            <person name="Li P."/>
            <person name="You F.M."/>
            <person name="Sun Q."/>
            <person name="Liu Z."/>
            <person name="Lyons E."/>
            <person name="Wicker T."/>
            <person name="Salzberg S.L."/>
            <person name="Devos K.M."/>
            <person name="Dvorak J."/>
        </authorList>
    </citation>
    <scope>NUCLEOTIDE SEQUENCE [LARGE SCALE GENOMIC DNA]</scope>
    <source>
        <strain evidence="1">cv. AL8/78</strain>
    </source>
</reference>
<reference evidence="1" key="5">
    <citation type="journal article" date="2021" name="G3 (Bethesda)">
        <title>Aegilops tauschii genome assembly Aet v5.0 features greater sequence contiguity and improved annotation.</title>
        <authorList>
            <person name="Wang L."/>
            <person name="Zhu T."/>
            <person name="Rodriguez J.C."/>
            <person name="Deal K.R."/>
            <person name="Dubcovsky J."/>
            <person name="McGuire P.E."/>
            <person name="Lux T."/>
            <person name="Spannagl M."/>
            <person name="Mayer K.F.X."/>
            <person name="Baldrich P."/>
            <person name="Meyers B.C."/>
            <person name="Huo N."/>
            <person name="Gu Y.Q."/>
            <person name="Zhou H."/>
            <person name="Devos K.M."/>
            <person name="Bennetzen J.L."/>
            <person name="Unver T."/>
            <person name="Budak H."/>
            <person name="Gulick P.J."/>
            <person name="Galiba G."/>
            <person name="Kalapos B."/>
            <person name="Nelson D.R."/>
            <person name="Li P."/>
            <person name="You F.M."/>
            <person name="Luo M.C."/>
            <person name="Dvorak J."/>
        </authorList>
    </citation>
    <scope>NUCLEOTIDE SEQUENCE [LARGE SCALE GENOMIC DNA]</scope>
    <source>
        <strain evidence="1">cv. AL8/78</strain>
    </source>
</reference>
<accession>A0A453GSH0</accession>
<sequence>FFLGPSPPHIYYSFSFFCRLIVAAGIQLDVITTLGSSLCAVQSITTSQSLEEPLSVLQYLRCISILPPSMQTAQRILQ</sequence>
<dbReference type="Proteomes" id="UP000015105">
    <property type="component" value="Chromosome 3D"/>
</dbReference>
<evidence type="ECO:0000313" key="2">
    <source>
        <dbReference type="Proteomes" id="UP000015105"/>
    </source>
</evidence>
<protein>
    <submittedName>
        <fullName evidence="1">Uncharacterized protein</fullName>
    </submittedName>
</protein>
<organism evidence="1 2">
    <name type="scientific">Aegilops tauschii subsp. strangulata</name>
    <name type="common">Goatgrass</name>
    <dbReference type="NCBI Taxonomy" id="200361"/>
    <lineage>
        <taxon>Eukaryota</taxon>
        <taxon>Viridiplantae</taxon>
        <taxon>Streptophyta</taxon>
        <taxon>Embryophyta</taxon>
        <taxon>Tracheophyta</taxon>
        <taxon>Spermatophyta</taxon>
        <taxon>Magnoliopsida</taxon>
        <taxon>Liliopsida</taxon>
        <taxon>Poales</taxon>
        <taxon>Poaceae</taxon>
        <taxon>BOP clade</taxon>
        <taxon>Pooideae</taxon>
        <taxon>Triticodae</taxon>
        <taxon>Triticeae</taxon>
        <taxon>Triticinae</taxon>
        <taxon>Aegilops</taxon>
    </lineage>
</organism>
<dbReference type="EnsemblPlants" id="AET3Gv21180200.9">
    <property type="protein sequence ID" value="AET3Gv21180200.9"/>
    <property type="gene ID" value="AET3Gv21180200"/>
</dbReference>
<reference evidence="2" key="1">
    <citation type="journal article" date="2014" name="Science">
        <title>Ancient hybridizations among the ancestral genomes of bread wheat.</title>
        <authorList>
            <consortium name="International Wheat Genome Sequencing Consortium,"/>
            <person name="Marcussen T."/>
            <person name="Sandve S.R."/>
            <person name="Heier L."/>
            <person name="Spannagl M."/>
            <person name="Pfeifer M."/>
            <person name="Jakobsen K.S."/>
            <person name="Wulff B.B."/>
            <person name="Steuernagel B."/>
            <person name="Mayer K.F."/>
            <person name="Olsen O.A."/>
        </authorList>
    </citation>
    <scope>NUCLEOTIDE SEQUENCE [LARGE SCALE GENOMIC DNA]</scope>
    <source>
        <strain evidence="2">cv. AL8/78</strain>
    </source>
</reference>
<evidence type="ECO:0000313" key="1">
    <source>
        <dbReference type="EnsemblPlants" id="AET3Gv21180200.9"/>
    </source>
</evidence>
<dbReference type="AlphaFoldDB" id="A0A453GSH0"/>
<dbReference type="Gramene" id="AET3Gv21180200.9">
    <property type="protein sequence ID" value="AET3Gv21180200.9"/>
    <property type="gene ID" value="AET3Gv21180200"/>
</dbReference>
<proteinExistence type="predicted"/>
<name>A0A453GSH0_AEGTS</name>